<dbReference type="GO" id="GO:0005634">
    <property type="term" value="C:nucleus"/>
    <property type="evidence" value="ECO:0007669"/>
    <property type="project" value="TreeGrafter"/>
</dbReference>
<feature type="signal peptide" evidence="2">
    <location>
        <begin position="1"/>
        <end position="24"/>
    </location>
</feature>
<dbReference type="PANTHER" id="PTHR11215">
    <property type="entry name" value="METAL DEPENDENT HYDROLASE - RELATED"/>
    <property type="match status" value="1"/>
</dbReference>
<gene>
    <name evidence="3" type="ORF">INT45_014231</name>
</gene>
<proteinExistence type="inferred from homology"/>
<sequence>MLFNKTLISIGAIVLGMTTSLVNSSPSSSDNEKFQSKRSTMLSKVFGKRDCNFDCGSNGIPDCDSRCQNSGVDKFLVSACVGGKCYCGFDPSITLVTQIMPKVIGTHSGHFHCDEALAVWMLKQTKDFQGASLVRTRDPSKLAECNVVVDVGGVYDPAQHKYDHHQRGFTETFDDKHATKLSSAGLVYKHFGREVIANLLKKPETAEDVETIYQKTYNDFIESLDANDNGISAYPNTLTPLFKESPTSLAQRVGQKNPSWNETLTDPEVDERFVSASDMAGSELAGFVEAMANSWLPARSLVVDALEKRDQVNASGRVIALERSCPWKEHLMDLEKERGLEGDNNILYVLYPESSPEGNWRIQCVPTRPQGFENRKSLPESWRGYRDQELSEISKVDGCIFVHAGGFIGGNKSRHGAYEMARLALEL</sequence>
<protein>
    <recommendedName>
        <fullName evidence="5">Metal-dependent protein hydrolase</fullName>
    </recommendedName>
</protein>
<evidence type="ECO:0000313" key="3">
    <source>
        <dbReference type="EMBL" id="KAG2226487.1"/>
    </source>
</evidence>
<evidence type="ECO:0000313" key="4">
    <source>
        <dbReference type="Proteomes" id="UP000646827"/>
    </source>
</evidence>
<feature type="chain" id="PRO_5034841468" description="Metal-dependent protein hydrolase" evidence="2">
    <location>
        <begin position="25"/>
        <end position="427"/>
    </location>
</feature>
<name>A0A8H7SBX3_9FUNG</name>
<evidence type="ECO:0008006" key="5">
    <source>
        <dbReference type="Google" id="ProtNLM"/>
    </source>
</evidence>
<dbReference type="Pfam" id="PF03690">
    <property type="entry name" value="MYG1_exonuc"/>
    <property type="match status" value="1"/>
</dbReference>
<reference evidence="3 4" key="1">
    <citation type="submission" date="2020-12" db="EMBL/GenBank/DDBJ databases">
        <title>Metabolic potential, ecology and presence of endohyphal bacteria is reflected in genomic diversity of Mucoromycotina.</title>
        <authorList>
            <person name="Muszewska A."/>
            <person name="Okrasinska A."/>
            <person name="Steczkiewicz K."/>
            <person name="Drgas O."/>
            <person name="Orlowska M."/>
            <person name="Perlinska-Lenart U."/>
            <person name="Aleksandrzak-Piekarczyk T."/>
            <person name="Szatraj K."/>
            <person name="Zielenkiewicz U."/>
            <person name="Pilsyk S."/>
            <person name="Malc E."/>
            <person name="Mieczkowski P."/>
            <person name="Kruszewska J.S."/>
            <person name="Biernat P."/>
            <person name="Pawlowska J."/>
        </authorList>
    </citation>
    <scope>NUCLEOTIDE SEQUENCE [LARGE SCALE GENOMIC DNA]</scope>
    <source>
        <strain evidence="3 4">CBS 142.35</strain>
    </source>
</reference>
<accession>A0A8H7SBX3</accession>
<keyword evidence="2" id="KW-0732">Signal</keyword>
<dbReference type="OrthoDB" id="10265310at2759"/>
<dbReference type="PANTHER" id="PTHR11215:SF1">
    <property type="entry name" value="MYG1 EXONUCLEASE"/>
    <property type="match status" value="1"/>
</dbReference>
<dbReference type="InterPro" id="IPR003226">
    <property type="entry name" value="MYG1_exonuclease"/>
</dbReference>
<evidence type="ECO:0000256" key="2">
    <source>
        <dbReference type="SAM" id="SignalP"/>
    </source>
</evidence>
<dbReference type="Proteomes" id="UP000646827">
    <property type="component" value="Unassembled WGS sequence"/>
</dbReference>
<dbReference type="EMBL" id="JAEPRB010000016">
    <property type="protein sequence ID" value="KAG2226487.1"/>
    <property type="molecule type" value="Genomic_DNA"/>
</dbReference>
<organism evidence="3 4">
    <name type="scientific">Circinella minor</name>
    <dbReference type="NCBI Taxonomy" id="1195481"/>
    <lineage>
        <taxon>Eukaryota</taxon>
        <taxon>Fungi</taxon>
        <taxon>Fungi incertae sedis</taxon>
        <taxon>Mucoromycota</taxon>
        <taxon>Mucoromycotina</taxon>
        <taxon>Mucoromycetes</taxon>
        <taxon>Mucorales</taxon>
        <taxon>Lichtheimiaceae</taxon>
        <taxon>Circinella</taxon>
    </lineage>
</organism>
<keyword evidence="4" id="KW-1185">Reference proteome</keyword>
<evidence type="ECO:0000256" key="1">
    <source>
        <dbReference type="ARBA" id="ARBA00010105"/>
    </source>
</evidence>
<comment type="caution">
    <text evidence="3">The sequence shown here is derived from an EMBL/GenBank/DDBJ whole genome shotgun (WGS) entry which is preliminary data.</text>
</comment>
<dbReference type="GO" id="GO:0005737">
    <property type="term" value="C:cytoplasm"/>
    <property type="evidence" value="ECO:0007669"/>
    <property type="project" value="TreeGrafter"/>
</dbReference>
<dbReference type="AlphaFoldDB" id="A0A8H7SBX3"/>
<comment type="similarity">
    <text evidence="1">Belongs to the MYG1 family.</text>
</comment>